<dbReference type="AlphaFoldDB" id="A0A517NCU3"/>
<evidence type="ECO:0000259" key="1">
    <source>
        <dbReference type="PROSITE" id="PS51186"/>
    </source>
</evidence>
<evidence type="ECO:0000313" key="2">
    <source>
        <dbReference type="EMBL" id="QDT04953.1"/>
    </source>
</evidence>
<evidence type="ECO:0000313" key="3">
    <source>
        <dbReference type="Proteomes" id="UP000318538"/>
    </source>
</evidence>
<gene>
    <name evidence="2" type="primary">yafP</name>
    <name evidence="2" type="ORF">K227x_33510</name>
</gene>
<dbReference type="Proteomes" id="UP000318538">
    <property type="component" value="Chromosome"/>
</dbReference>
<keyword evidence="2" id="KW-0808">Transferase</keyword>
<dbReference type="EMBL" id="CP036525">
    <property type="protein sequence ID" value="QDT04953.1"/>
    <property type="molecule type" value="Genomic_DNA"/>
</dbReference>
<keyword evidence="2" id="KW-0012">Acyltransferase</keyword>
<organism evidence="2 3">
    <name type="scientific">Rubripirellula lacrimiformis</name>
    <dbReference type="NCBI Taxonomy" id="1930273"/>
    <lineage>
        <taxon>Bacteria</taxon>
        <taxon>Pseudomonadati</taxon>
        <taxon>Planctomycetota</taxon>
        <taxon>Planctomycetia</taxon>
        <taxon>Pirellulales</taxon>
        <taxon>Pirellulaceae</taxon>
        <taxon>Rubripirellula</taxon>
    </lineage>
</organism>
<name>A0A517NCU3_9BACT</name>
<dbReference type="Pfam" id="PF13673">
    <property type="entry name" value="Acetyltransf_10"/>
    <property type="match status" value="1"/>
</dbReference>
<dbReference type="EC" id="2.3.1.-" evidence="2"/>
<protein>
    <submittedName>
        <fullName evidence="2">Putative N-acetyltransferase YafP</fullName>
        <ecNumber evidence="2">2.3.1.-</ecNumber>
    </submittedName>
</protein>
<dbReference type="GO" id="GO:0016747">
    <property type="term" value="F:acyltransferase activity, transferring groups other than amino-acyl groups"/>
    <property type="evidence" value="ECO:0007669"/>
    <property type="project" value="InterPro"/>
</dbReference>
<dbReference type="PROSITE" id="PS51186">
    <property type="entry name" value="GNAT"/>
    <property type="match status" value="1"/>
</dbReference>
<dbReference type="InterPro" id="IPR052564">
    <property type="entry name" value="N-acetyltrans/Recomb-assoc"/>
</dbReference>
<reference evidence="2 3" key="1">
    <citation type="submission" date="2019-02" db="EMBL/GenBank/DDBJ databases">
        <title>Deep-cultivation of Planctomycetes and their phenomic and genomic characterization uncovers novel biology.</title>
        <authorList>
            <person name="Wiegand S."/>
            <person name="Jogler M."/>
            <person name="Boedeker C."/>
            <person name="Pinto D."/>
            <person name="Vollmers J."/>
            <person name="Rivas-Marin E."/>
            <person name="Kohn T."/>
            <person name="Peeters S.H."/>
            <person name="Heuer A."/>
            <person name="Rast P."/>
            <person name="Oberbeckmann S."/>
            <person name="Bunk B."/>
            <person name="Jeske O."/>
            <person name="Meyerdierks A."/>
            <person name="Storesund J.E."/>
            <person name="Kallscheuer N."/>
            <person name="Luecker S."/>
            <person name="Lage O.M."/>
            <person name="Pohl T."/>
            <person name="Merkel B.J."/>
            <person name="Hornburger P."/>
            <person name="Mueller R.-W."/>
            <person name="Bruemmer F."/>
            <person name="Labrenz M."/>
            <person name="Spormann A.M."/>
            <person name="Op den Camp H."/>
            <person name="Overmann J."/>
            <person name="Amann R."/>
            <person name="Jetten M.S.M."/>
            <person name="Mascher T."/>
            <person name="Medema M.H."/>
            <person name="Devos D.P."/>
            <person name="Kaster A.-K."/>
            <person name="Ovreas L."/>
            <person name="Rohde M."/>
            <person name="Galperin M.Y."/>
            <person name="Jogler C."/>
        </authorList>
    </citation>
    <scope>NUCLEOTIDE SEQUENCE [LARGE SCALE GENOMIC DNA]</scope>
    <source>
        <strain evidence="2 3">K22_7</strain>
    </source>
</reference>
<dbReference type="KEGG" id="rlc:K227x_33510"/>
<dbReference type="PANTHER" id="PTHR43451">
    <property type="entry name" value="ACETYLTRANSFERASE (GNAT) FAMILY PROTEIN"/>
    <property type="match status" value="1"/>
</dbReference>
<sequence length="87" mass="9808">MTTDGYLDRIFVSADHQRMGIARQMVEALVDYAANACINRVTTESSITAKAFFESQGFQVTQSQSVQCRGVWLDNFKMELRLPKSPT</sequence>
<feature type="domain" description="N-acetyltransferase" evidence="1">
    <location>
        <begin position="1"/>
        <end position="83"/>
    </location>
</feature>
<proteinExistence type="predicted"/>
<dbReference type="SUPFAM" id="SSF55729">
    <property type="entry name" value="Acyl-CoA N-acyltransferases (Nat)"/>
    <property type="match status" value="1"/>
</dbReference>
<keyword evidence="3" id="KW-1185">Reference proteome</keyword>
<dbReference type="PANTHER" id="PTHR43451:SF1">
    <property type="entry name" value="ACETYLTRANSFERASE"/>
    <property type="match status" value="1"/>
</dbReference>
<dbReference type="InterPro" id="IPR016181">
    <property type="entry name" value="Acyl_CoA_acyltransferase"/>
</dbReference>
<dbReference type="InterPro" id="IPR000182">
    <property type="entry name" value="GNAT_dom"/>
</dbReference>
<dbReference type="Gene3D" id="3.40.630.30">
    <property type="match status" value="1"/>
</dbReference>
<dbReference type="CDD" id="cd04301">
    <property type="entry name" value="NAT_SF"/>
    <property type="match status" value="1"/>
</dbReference>
<accession>A0A517NCU3</accession>